<organism evidence="1 2">
    <name type="scientific">Candidatus Electrothrix aarhusensis</name>
    <dbReference type="NCBI Taxonomy" id="1859131"/>
    <lineage>
        <taxon>Bacteria</taxon>
        <taxon>Pseudomonadati</taxon>
        <taxon>Thermodesulfobacteriota</taxon>
        <taxon>Desulfobulbia</taxon>
        <taxon>Desulfobulbales</taxon>
        <taxon>Desulfobulbaceae</taxon>
        <taxon>Candidatus Electrothrix</taxon>
    </lineage>
</organism>
<evidence type="ECO:0000313" key="2">
    <source>
        <dbReference type="Proteomes" id="UP000287853"/>
    </source>
</evidence>
<dbReference type="Proteomes" id="UP000287853">
    <property type="component" value="Unassembled WGS sequence"/>
</dbReference>
<keyword evidence="2" id="KW-1185">Reference proteome</keyword>
<gene>
    <name evidence="1" type="ORF">H206_05636</name>
</gene>
<dbReference type="AlphaFoldDB" id="A0A3S3QLH4"/>
<protein>
    <submittedName>
        <fullName evidence="1">Uncharacterized protein</fullName>
    </submittedName>
</protein>
<accession>A0A3S3QLH4</accession>
<evidence type="ECO:0000313" key="1">
    <source>
        <dbReference type="EMBL" id="RWX47780.1"/>
    </source>
</evidence>
<sequence>MLFYRSRILWCKIFDKCSSPDVTFSRIARAMKVPCVVKMPIHSLHQPVDHVASPVTTRMIV</sequence>
<dbReference type="EMBL" id="MTKO01000025">
    <property type="protein sequence ID" value="RWX47780.1"/>
    <property type="molecule type" value="Genomic_DNA"/>
</dbReference>
<reference evidence="1 2" key="1">
    <citation type="submission" date="2017-01" db="EMBL/GenBank/DDBJ databases">
        <title>The cable genome- insights into the physiology and evolution of filamentous bacteria capable of sulfide oxidation via long distance electron transfer.</title>
        <authorList>
            <person name="Schreiber L."/>
            <person name="Bjerg J.T."/>
            <person name="Boggild A."/>
            <person name="Van De Vossenberg J."/>
            <person name="Meysman F."/>
            <person name="Nielsen L.P."/>
            <person name="Schramm A."/>
            <person name="Kjeldsen K.U."/>
        </authorList>
    </citation>
    <scope>NUCLEOTIDE SEQUENCE [LARGE SCALE GENOMIC DNA]</scope>
    <source>
        <strain evidence="1">MCF</strain>
    </source>
</reference>
<name>A0A3S3QLH4_9BACT</name>
<comment type="caution">
    <text evidence="1">The sequence shown here is derived from an EMBL/GenBank/DDBJ whole genome shotgun (WGS) entry which is preliminary data.</text>
</comment>
<proteinExistence type="predicted"/>